<protein>
    <submittedName>
        <fullName evidence="1">Uncharacterized protein</fullName>
    </submittedName>
</protein>
<dbReference type="EMBL" id="FOQE01000004">
    <property type="protein sequence ID" value="SFH57946.1"/>
    <property type="molecule type" value="Genomic_DNA"/>
</dbReference>
<reference evidence="1 2" key="1">
    <citation type="submission" date="2016-10" db="EMBL/GenBank/DDBJ databases">
        <authorList>
            <person name="de Groot N.N."/>
        </authorList>
    </citation>
    <scope>NUCLEOTIDE SEQUENCE [LARGE SCALE GENOMIC DNA]</scope>
    <source>
        <strain evidence="1 2">DSM 27630</strain>
    </source>
</reference>
<organism evidence="1 2">
    <name type="scientific">Pisciglobus halotolerans</name>
    <dbReference type="NCBI Taxonomy" id="745365"/>
    <lineage>
        <taxon>Bacteria</taxon>
        <taxon>Bacillati</taxon>
        <taxon>Bacillota</taxon>
        <taxon>Bacilli</taxon>
        <taxon>Lactobacillales</taxon>
        <taxon>Carnobacteriaceae</taxon>
    </lineage>
</organism>
<name>A0A1I3B774_9LACT</name>
<gene>
    <name evidence="1" type="ORF">SAMN04489868_10457</name>
</gene>
<accession>A0A1I3B774</accession>
<keyword evidence="2" id="KW-1185">Reference proteome</keyword>
<sequence length="49" mass="5504">MQIISLDKMLTAEGRRVIIQKVLLYADSCSSVVLTVVARAFHTHLRCCL</sequence>
<evidence type="ECO:0000313" key="2">
    <source>
        <dbReference type="Proteomes" id="UP000198668"/>
    </source>
</evidence>
<evidence type="ECO:0000313" key="1">
    <source>
        <dbReference type="EMBL" id="SFH57946.1"/>
    </source>
</evidence>
<proteinExistence type="predicted"/>
<dbReference type="Proteomes" id="UP000198668">
    <property type="component" value="Unassembled WGS sequence"/>
</dbReference>
<dbReference type="AlphaFoldDB" id="A0A1I3B774"/>